<accession>A0A3L8SJJ0</accession>
<dbReference type="Proteomes" id="UP000276834">
    <property type="component" value="Unassembled WGS sequence"/>
</dbReference>
<keyword evidence="1" id="KW-0732">Signal</keyword>
<comment type="caution">
    <text evidence="2">The sequence shown here is derived from an EMBL/GenBank/DDBJ whole genome shotgun (WGS) entry which is preliminary data.</text>
</comment>
<evidence type="ECO:0000256" key="1">
    <source>
        <dbReference type="SAM" id="SignalP"/>
    </source>
</evidence>
<evidence type="ECO:0000313" key="3">
    <source>
        <dbReference type="Proteomes" id="UP000276834"/>
    </source>
</evidence>
<organism evidence="2 3">
    <name type="scientific">Chloebia gouldiae</name>
    <name type="common">Gouldian finch</name>
    <name type="synonym">Erythrura gouldiae</name>
    <dbReference type="NCBI Taxonomy" id="44316"/>
    <lineage>
        <taxon>Eukaryota</taxon>
        <taxon>Metazoa</taxon>
        <taxon>Chordata</taxon>
        <taxon>Craniata</taxon>
        <taxon>Vertebrata</taxon>
        <taxon>Euteleostomi</taxon>
        <taxon>Archelosauria</taxon>
        <taxon>Archosauria</taxon>
        <taxon>Dinosauria</taxon>
        <taxon>Saurischia</taxon>
        <taxon>Theropoda</taxon>
        <taxon>Coelurosauria</taxon>
        <taxon>Aves</taxon>
        <taxon>Neognathae</taxon>
        <taxon>Neoaves</taxon>
        <taxon>Telluraves</taxon>
        <taxon>Australaves</taxon>
        <taxon>Passeriformes</taxon>
        <taxon>Passeroidea</taxon>
        <taxon>Passeridae</taxon>
        <taxon>Chloebia</taxon>
    </lineage>
</organism>
<dbReference type="AlphaFoldDB" id="A0A3L8SJJ0"/>
<sequence>MGPNTMHMYCSVFASIVGVTVGESASLSPLSRIVTQAIGQERLEPLALQPQGLSQPFPNAS</sequence>
<dbReference type="EMBL" id="QUSF01000017">
    <property type="protein sequence ID" value="RLW03060.1"/>
    <property type="molecule type" value="Genomic_DNA"/>
</dbReference>
<proteinExistence type="predicted"/>
<evidence type="ECO:0000313" key="2">
    <source>
        <dbReference type="EMBL" id="RLW03060.1"/>
    </source>
</evidence>
<feature type="chain" id="PRO_5018037049" evidence="1">
    <location>
        <begin position="23"/>
        <end position="61"/>
    </location>
</feature>
<gene>
    <name evidence="2" type="ORF">DV515_00007010</name>
</gene>
<feature type="signal peptide" evidence="1">
    <location>
        <begin position="1"/>
        <end position="22"/>
    </location>
</feature>
<reference evidence="2 3" key="1">
    <citation type="journal article" date="2018" name="Proc. R. Soc. B">
        <title>A non-coding region near Follistatin controls head colour polymorphism in the Gouldian finch.</title>
        <authorList>
            <person name="Toomey M.B."/>
            <person name="Marques C.I."/>
            <person name="Andrade P."/>
            <person name="Araujo P.M."/>
            <person name="Sabatino S."/>
            <person name="Gazda M.A."/>
            <person name="Afonso S."/>
            <person name="Lopes R.J."/>
            <person name="Corbo J.C."/>
            <person name="Carneiro M."/>
        </authorList>
    </citation>
    <scope>NUCLEOTIDE SEQUENCE [LARGE SCALE GENOMIC DNA]</scope>
    <source>
        <strain evidence="2">Red01</strain>
        <tissue evidence="2">Muscle</tissue>
    </source>
</reference>
<protein>
    <submittedName>
        <fullName evidence="2">Uncharacterized protein</fullName>
    </submittedName>
</protein>
<name>A0A3L8SJJ0_CHLGU</name>
<keyword evidence="3" id="KW-1185">Reference proteome</keyword>